<evidence type="ECO:0000313" key="4">
    <source>
        <dbReference type="Proteomes" id="UP000054976"/>
    </source>
</evidence>
<dbReference type="OrthoDB" id="9777884at2"/>
<dbReference type="STRING" id="86166.TAGGR_3173"/>
<dbReference type="SUPFAM" id="SSF52402">
    <property type="entry name" value="Adenine nucleotide alpha hydrolases-like"/>
    <property type="match status" value="2"/>
</dbReference>
<dbReference type="PANTHER" id="PTHR46268:SF6">
    <property type="entry name" value="UNIVERSAL STRESS PROTEIN UP12"/>
    <property type="match status" value="1"/>
</dbReference>
<feature type="domain" description="UspA" evidence="2">
    <location>
        <begin position="177"/>
        <end position="309"/>
    </location>
</feature>
<comment type="caution">
    <text evidence="3">The sequence shown here is derived from an EMBL/GenBank/DDBJ whole genome shotgun (WGS) entry which is preliminary data.</text>
</comment>
<protein>
    <submittedName>
        <fullName evidence="3">Nucleotide-binding universal stress protein, UspA family</fullName>
    </submittedName>
</protein>
<dbReference type="AlphaFoldDB" id="A0A0U9HTV9"/>
<evidence type="ECO:0000259" key="2">
    <source>
        <dbReference type="Pfam" id="PF00582"/>
    </source>
</evidence>
<dbReference type="PRINTS" id="PR01438">
    <property type="entry name" value="UNVRSLSTRESS"/>
</dbReference>
<dbReference type="EMBL" id="BCNO01000003">
    <property type="protein sequence ID" value="GAQ95698.1"/>
    <property type="molecule type" value="Genomic_DNA"/>
</dbReference>
<name>A0A0U9HTV9_9BACT</name>
<feature type="domain" description="UspA" evidence="2">
    <location>
        <begin position="6"/>
        <end position="150"/>
    </location>
</feature>
<proteinExistence type="inferred from homology"/>
<comment type="similarity">
    <text evidence="1">Belongs to the universal stress protein A family.</text>
</comment>
<dbReference type="Pfam" id="PF00582">
    <property type="entry name" value="Usp"/>
    <property type="match status" value="2"/>
</dbReference>
<keyword evidence="4" id="KW-1185">Reference proteome</keyword>
<dbReference type="Gene3D" id="3.40.50.620">
    <property type="entry name" value="HUPs"/>
    <property type="match status" value="2"/>
</dbReference>
<dbReference type="Proteomes" id="UP000054976">
    <property type="component" value="Unassembled WGS sequence"/>
</dbReference>
<dbReference type="RefSeq" id="WP_059177125.1">
    <property type="nucleotide sequence ID" value="NZ_BCNO01000003.1"/>
</dbReference>
<gene>
    <name evidence="3" type="ORF">TAGGR_3173</name>
</gene>
<organism evidence="3 4">
    <name type="scientific">Thermodesulfovibrio aggregans</name>
    <dbReference type="NCBI Taxonomy" id="86166"/>
    <lineage>
        <taxon>Bacteria</taxon>
        <taxon>Pseudomonadati</taxon>
        <taxon>Nitrospirota</taxon>
        <taxon>Thermodesulfovibrionia</taxon>
        <taxon>Thermodesulfovibrionales</taxon>
        <taxon>Thermodesulfovibrionaceae</taxon>
        <taxon>Thermodesulfovibrio</taxon>
    </lineage>
</organism>
<evidence type="ECO:0000256" key="1">
    <source>
        <dbReference type="ARBA" id="ARBA00008791"/>
    </source>
</evidence>
<reference evidence="4" key="1">
    <citation type="submission" date="2016-01" db="EMBL/GenBank/DDBJ databases">
        <title>Draft genome sequence of Thermodesulfovibrio aggregans strain TGE-P1.</title>
        <authorList>
            <person name="Sekiguchi Y."/>
            <person name="Ohashi A."/>
            <person name="Matsuura N."/>
            <person name="Tourlousse M.D."/>
        </authorList>
    </citation>
    <scope>NUCLEOTIDE SEQUENCE [LARGE SCALE GENOMIC DNA]</scope>
    <source>
        <strain evidence="4">TGE-P1</strain>
    </source>
</reference>
<dbReference type="PANTHER" id="PTHR46268">
    <property type="entry name" value="STRESS RESPONSE PROTEIN NHAX"/>
    <property type="match status" value="1"/>
</dbReference>
<evidence type="ECO:0000313" key="3">
    <source>
        <dbReference type="EMBL" id="GAQ95698.1"/>
    </source>
</evidence>
<dbReference type="InterPro" id="IPR014729">
    <property type="entry name" value="Rossmann-like_a/b/a_fold"/>
</dbReference>
<sequence>MKENPFEKVLMPVDRSEHSKRAVNFAGLMLSNCETLPVVTLFYVMTGKHLSDFLKNIHLKERDLKDYEFLKKSKEKHIREFIEPFLNEYENILKDAGFRGEINKKIEDGDPGSKIIKVAEDENFSTVIMARRGMSELKSILLGSVSSKVIYGLKNKNIYIVGQKLDMENQCPIPYALIPVDGSVYSMKALEHGVFLAKFVKGIKKFTILRVINISLYLERIRQGIDPEEEANEILMKAKNSFLKAGIQDSLIETKIRVGVPAEEIVKDIEENNYNLVIMGRKGRSALKDLVLGGVSYTVINRCFEPVVAIINI</sequence>
<dbReference type="InterPro" id="IPR006016">
    <property type="entry name" value="UspA"/>
</dbReference>
<dbReference type="CDD" id="cd00293">
    <property type="entry name" value="USP-like"/>
    <property type="match status" value="2"/>
</dbReference>
<accession>A0A0U9HTV9</accession>
<dbReference type="InterPro" id="IPR006015">
    <property type="entry name" value="Universal_stress_UspA"/>
</dbReference>